<dbReference type="RefSeq" id="WP_207249131.1">
    <property type="nucleotide sequence ID" value="NZ_CP072750.1"/>
</dbReference>
<accession>A0A8B0STE7</accession>
<geneLocation type="plasmid" evidence="2">
    <name>pTfr153</name>
</geneLocation>
<gene>
    <name evidence="1" type="ORF">J1836_00880</name>
    <name evidence="2" type="ORF">J1836_020540</name>
</gene>
<proteinExistence type="predicted"/>
<organism evidence="2">
    <name type="scientific">Thiothrix fructosivorans</name>
    <dbReference type="NCBI Taxonomy" id="111770"/>
    <lineage>
        <taxon>Bacteria</taxon>
        <taxon>Pseudomonadati</taxon>
        <taxon>Pseudomonadota</taxon>
        <taxon>Gammaproteobacteria</taxon>
        <taxon>Thiotrichales</taxon>
        <taxon>Thiotrichaceae</taxon>
        <taxon>Thiothrix</taxon>
    </lineage>
</organism>
<keyword evidence="3" id="KW-1185">Reference proteome</keyword>
<sequence length="66" mass="7111">MVALPIINDISRPIILVLNTLGFGAKPQLNQVVVKKVPLVIGQLEIGLVQDKSVVAGTFQVPENQH</sequence>
<name>A0A8B0STE7_9GAMM</name>
<evidence type="ECO:0000313" key="2">
    <source>
        <dbReference type="EMBL" id="QTX12957.1"/>
    </source>
</evidence>
<dbReference type="Proteomes" id="UP000664466">
    <property type="component" value="Unassembled WGS sequence"/>
</dbReference>
<dbReference type="AlphaFoldDB" id="A0A8B0STE7"/>
<reference evidence="2" key="2">
    <citation type="submission" date="2021-04" db="EMBL/GenBank/DDBJ databases">
        <title>Complete Genome and methylome analysis of Thiothrix fructosivorans ATCC 49748.</title>
        <authorList>
            <person name="Fomenkov A."/>
            <person name="Sun L."/>
            <person name="Vincze T."/>
            <person name="Grabovich M.Y."/>
            <person name="Roberts R.J."/>
        </authorList>
    </citation>
    <scope>NUCLEOTIDE SEQUENCE</scope>
    <source>
        <strain evidence="2">ATCC 49748</strain>
        <plasmid evidence="2">pTfr153</plasmid>
    </source>
</reference>
<keyword evidence="2" id="KW-0614">Plasmid</keyword>
<protein>
    <submittedName>
        <fullName evidence="2">Uncharacterized protein</fullName>
    </submittedName>
</protein>
<dbReference type="EMBL" id="CP072750">
    <property type="protein sequence ID" value="QTX12957.1"/>
    <property type="molecule type" value="Genomic_DNA"/>
</dbReference>
<dbReference type="EMBL" id="JAFMPM010000004">
    <property type="protein sequence ID" value="MBO0611487.1"/>
    <property type="molecule type" value="Genomic_DNA"/>
</dbReference>
<reference evidence="1 3" key="1">
    <citation type="submission" date="2021-03" db="EMBL/GenBank/DDBJ databases">
        <title>Draft genome and methylome analysis of Thiotrix fructosivoruns ATCC 49748.</title>
        <authorList>
            <person name="Fomenkov A."/>
            <person name="Grabovich M.Y."/>
            <person name="Roberts R.J."/>
        </authorList>
    </citation>
    <scope>NUCLEOTIDE SEQUENCE [LARGE SCALE GENOMIC DNA]</scope>
    <source>
        <strain evidence="1 3">ATCC 49748</strain>
        <plasmid evidence="1">pTfr153</plasmid>
    </source>
</reference>
<evidence type="ECO:0000313" key="3">
    <source>
        <dbReference type="Proteomes" id="UP000664466"/>
    </source>
</evidence>
<evidence type="ECO:0000313" key="1">
    <source>
        <dbReference type="EMBL" id="MBO0611487.1"/>
    </source>
</evidence>